<dbReference type="EMBL" id="QHCT01000003">
    <property type="protein sequence ID" value="RHX89883.1"/>
    <property type="molecule type" value="Genomic_DNA"/>
</dbReference>
<reference evidence="2" key="1">
    <citation type="submission" date="2018-05" db="EMBL/GenBank/DDBJ databases">
        <title>Leptospira yasudae sp. nov. and Leptospira stimsonii sp. nov., two pathogenic species of the genus Leptospira isolated from environmental sources.</title>
        <authorList>
            <person name="Casanovas-Massana A."/>
            <person name="Hamond C."/>
            <person name="Santos L.A."/>
            <person name="Hacker K.P."/>
            <person name="Balassiano I."/>
            <person name="Medeiros M.A."/>
            <person name="Reis M.G."/>
            <person name="Ko A.I."/>
            <person name="Wunder E.A."/>
        </authorList>
    </citation>
    <scope>NUCLEOTIDE SEQUENCE [LARGE SCALE GENOMIC DNA]</scope>
    <source>
        <strain evidence="2">Yale</strain>
    </source>
</reference>
<dbReference type="RefSeq" id="WP_118968949.1">
    <property type="nucleotide sequence ID" value="NZ_QHCT01000003.1"/>
</dbReference>
<proteinExistence type="predicted"/>
<organism evidence="1 2">
    <name type="scientific">Leptospira stimsonii</name>
    <dbReference type="NCBI Taxonomy" id="2202203"/>
    <lineage>
        <taxon>Bacteria</taxon>
        <taxon>Pseudomonadati</taxon>
        <taxon>Spirochaetota</taxon>
        <taxon>Spirochaetia</taxon>
        <taxon>Leptospirales</taxon>
        <taxon>Leptospiraceae</taxon>
        <taxon>Leptospira</taxon>
    </lineage>
</organism>
<gene>
    <name evidence="1" type="ORF">DLM75_13090</name>
</gene>
<dbReference type="OrthoDB" id="9913458at2"/>
<dbReference type="Proteomes" id="UP000265798">
    <property type="component" value="Unassembled WGS sequence"/>
</dbReference>
<comment type="caution">
    <text evidence="1">The sequence shown here is derived from an EMBL/GenBank/DDBJ whole genome shotgun (WGS) entry which is preliminary data.</text>
</comment>
<evidence type="ECO:0000313" key="1">
    <source>
        <dbReference type="EMBL" id="RHX89883.1"/>
    </source>
</evidence>
<name>A0A396Z705_9LEPT</name>
<sequence>MSLPKIIKESIWVDRCEHQLRFKGTLKPWKEFPDNLKSSRMRKYYIKLKERFDNMNLPKSTIEKYRAVSSLLYEIRHALFFMPISKEDRIYLEKYKAPLEQERTALFKAIEIDQKFLSESSF</sequence>
<dbReference type="AlphaFoldDB" id="A0A396Z705"/>
<accession>A0A396Z705</accession>
<protein>
    <submittedName>
        <fullName evidence="1">Uncharacterized protein</fullName>
    </submittedName>
</protein>
<evidence type="ECO:0000313" key="2">
    <source>
        <dbReference type="Proteomes" id="UP000265798"/>
    </source>
</evidence>